<name>A0ABR4CMX3_9HELO</name>
<comment type="caution">
    <text evidence="1">The sequence shown here is derived from an EMBL/GenBank/DDBJ whole genome shotgun (WGS) entry which is preliminary data.</text>
</comment>
<sequence length="75" mass="8134">MRGPVTPIQTSATGSARVLYQRVLLVQASNWAIRALRCRGEDETELREGKLESVGFGFGFGFGSGGNDDDSDKVR</sequence>
<evidence type="ECO:0000313" key="1">
    <source>
        <dbReference type="EMBL" id="KAL2071159.1"/>
    </source>
</evidence>
<dbReference type="EMBL" id="JAZHXI010000005">
    <property type="protein sequence ID" value="KAL2071159.1"/>
    <property type="molecule type" value="Genomic_DNA"/>
</dbReference>
<keyword evidence="2" id="KW-1185">Reference proteome</keyword>
<dbReference type="Proteomes" id="UP001595075">
    <property type="component" value="Unassembled WGS sequence"/>
</dbReference>
<proteinExistence type="predicted"/>
<organism evidence="1 2">
    <name type="scientific">Oculimacula yallundae</name>
    <dbReference type="NCBI Taxonomy" id="86028"/>
    <lineage>
        <taxon>Eukaryota</taxon>
        <taxon>Fungi</taxon>
        <taxon>Dikarya</taxon>
        <taxon>Ascomycota</taxon>
        <taxon>Pezizomycotina</taxon>
        <taxon>Leotiomycetes</taxon>
        <taxon>Helotiales</taxon>
        <taxon>Ploettnerulaceae</taxon>
        <taxon>Oculimacula</taxon>
    </lineage>
</organism>
<accession>A0ABR4CMX3</accession>
<gene>
    <name evidence="1" type="ORF">VTL71DRAFT_12394</name>
</gene>
<protein>
    <submittedName>
        <fullName evidence="1">Uncharacterized protein</fullName>
    </submittedName>
</protein>
<reference evidence="1 2" key="1">
    <citation type="journal article" date="2024" name="Commun. Biol.">
        <title>Comparative genomic analysis of thermophilic fungi reveals convergent evolutionary adaptations and gene losses.</title>
        <authorList>
            <person name="Steindorff A.S."/>
            <person name="Aguilar-Pontes M.V."/>
            <person name="Robinson A.J."/>
            <person name="Andreopoulos B."/>
            <person name="LaButti K."/>
            <person name="Kuo A."/>
            <person name="Mondo S."/>
            <person name="Riley R."/>
            <person name="Otillar R."/>
            <person name="Haridas S."/>
            <person name="Lipzen A."/>
            <person name="Grimwood J."/>
            <person name="Schmutz J."/>
            <person name="Clum A."/>
            <person name="Reid I.D."/>
            <person name="Moisan M.C."/>
            <person name="Butler G."/>
            <person name="Nguyen T.T.M."/>
            <person name="Dewar K."/>
            <person name="Conant G."/>
            <person name="Drula E."/>
            <person name="Henrissat B."/>
            <person name="Hansel C."/>
            <person name="Singer S."/>
            <person name="Hutchinson M.I."/>
            <person name="de Vries R.P."/>
            <person name="Natvig D.O."/>
            <person name="Powell A.J."/>
            <person name="Tsang A."/>
            <person name="Grigoriev I.V."/>
        </authorList>
    </citation>
    <scope>NUCLEOTIDE SEQUENCE [LARGE SCALE GENOMIC DNA]</scope>
    <source>
        <strain evidence="1 2">CBS 494.80</strain>
    </source>
</reference>
<evidence type="ECO:0000313" key="2">
    <source>
        <dbReference type="Proteomes" id="UP001595075"/>
    </source>
</evidence>